<dbReference type="Proteomes" id="UP000598032">
    <property type="component" value="Unassembled WGS sequence"/>
</dbReference>
<comment type="caution">
    <text evidence="1">The sequence shown here is derived from an EMBL/GenBank/DDBJ whole genome shotgun (WGS) entry which is preliminary data.</text>
</comment>
<proteinExistence type="predicted"/>
<name>A0ABN7HXC8_9BURK</name>
<accession>A0ABN7HXC8</accession>
<evidence type="ECO:0000313" key="2">
    <source>
        <dbReference type="Proteomes" id="UP000598032"/>
    </source>
</evidence>
<dbReference type="EMBL" id="CAJHCP010000008">
    <property type="protein sequence ID" value="CAD6542954.1"/>
    <property type="molecule type" value="Genomic_DNA"/>
</dbReference>
<dbReference type="InterPro" id="IPR032581">
    <property type="entry name" value="DUF4917"/>
</dbReference>
<organism evidence="1 2">
    <name type="scientific">Paraburkholderia metrosideri</name>
    <dbReference type="NCBI Taxonomy" id="580937"/>
    <lineage>
        <taxon>Bacteria</taxon>
        <taxon>Pseudomonadati</taxon>
        <taxon>Pseudomonadota</taxon>
        <taxon>Betaproteobacteria</taxon>
        <taxon>Burkholderiales</taxon>
        <taxon>Burkholderiaceae</taxon>
        <taxon>Paraburkholderia</taxon>
    </lineage>
</organism>
<protein>
    <recommendedName>
        <fullName evidence="3">DUF4917 family protein</fullName>
    </recommendedName>
</protein>
<evidence type="ECO:0000313" key="1">
    <source>
        <dbReference type="EMBL" id="CAD6542954.1"/>
    </source>
</evidence>
<evidence type="ECO:0008006" key="3">
    <source>
        <dbReference type="Google" id="ProtNLM"/>
    </source>
</evidence>
<dbReference type="RefSeq" id="WP_201643850.1">
    <property type="nucleotide sequence ID" value="NZ_CAJHCP010000008.1"/>
</dbReference>
<reference evidence="1 2" key="1">
    <citation type="submission" date="2020-10" db="EMBL/GenBank/DDBJ databases">
        <authorList>
            <person name="Peeters C."/>
        </authorList>
    </citation>
    <scope>NUCLEOTIDE SEQUENCE [LARGE SCALE GENOMIC DNA]</scope>
    <source>
        <strain evidence="1 2">LMG 28140</strain>
    </source>
</reference>
<gene>
    <name evidence="1" type="ORF">LMG28140_03844</name>
</gene>
<dbReference type="Pfam" id="PF16263">
    <property type="entry name" value="DUF4917"/>
    <property type="match status" value="1"/>
</dbReference>
<sequence>MPHEIKQWKDIADNYDDTVLLGNGASAAVNKSFLYGSLLERALADKSISEDVQLIFDFFKTPDFEFVLRTVWQATNINSALKIEDKRTREAYENVRTALIQAVRQVHPGHDEVSVHFEPIYRFLKRFKTVLSLNYDLIVYWTTMFGIDLRDGHSFKDCFPYGEFREDWEELRKPIRGNQSVTLVFYPHGNLALARDKSEQESKIFGGDGRLLDAILARWESENFVPLFVSEGTWQQKVSAIRTSYYLSTVYREVLTSDQSTLVIYGWALGDHDVHILNQIKRATVKRVAVSVYQHSQSFCNHAQYLVEENLGAGIEVEFFDSASDGCWIHPAR</sequence>
<keyword evidence="2" id="KW-1185">Reference proteome</keyword>